<accession>A0A0F5IQE8</accession>
<dbReference type="GO" id="GO:0003676">
    <property type="term" value="F:nucleic acid binding"/>
    <property type="evidence" value="ECO:0007669"/>
    <property type="project" value="InterPro"/>
</dbReference>
<gene>
    <name evidence="2" type="ORF">HMPREF1536_05001</name>
</gene>
<dbReference type="Proteomes" id="UP000033035">
    <property type="component" value="Unassembled WGS sequence"/>
</dbReference>
<dbReference type="AlphaFoldDB" id="A0A0F5IQE8"/>
<keyword evidence="3" id="KW-1185">Reference proteome</keyword>
<sequence>MEDPGIGAFKLYLILCDLYGRDQMMGRDSFYKLLRRKKLMLKPSQGRRTTNSNHRYRKHKNLIKGFTPDARNQLWVSDITYIPLKDTVCYLHLITDAYSHKIIGWCMAPGLHAVYTLSALNQAIKQVGSEPLSGLIHHSDRGVQYCCDLYVQTLTDHHIAISMTEDYKPTDNAVAERVNGIIKQEWLYKMGVFEKLEEIEKKMCQIIDFYNTKRPHMSNNMLTPEKAHQGTGVLKKYWKNKVYTPKEAMNQDYV</sequence>
<dbReference type="InterPro" id="IPR050900">
    <property type="entry name" value="Transposase_IS3/IS150/IS904"/>
</dbReference>
<feature type="domain" description="Integrase catalytic" evidence="1">
    <location>
        <begin position="64"/>
        <end position="232"/>
    </location>
</feature>
<proteinExistence type="predicted"/>
<organism evidence="2 3">
    <name type="scientific">Parabacteroides gordonii MS-1 = DSM 23371</name>
    <dbReference type="NCBI Taxonomy" id="1203610"/>
    <lineage>
        <taxon>Bacteria</taxon>
        <taxon>Pseudomonadati</taxon>
        <taxon>Bacteroidota</taxon>
        <taxon>Bacteroidia</taxon>
        <taxon>Bacteroidales</taxon>
        <taxon>Tannerellaceae</taxon>
        <taxon>Parabacteroides</taxon>
    </lineage>
</organism>
<name>A0A0F5IQE8_9BACT</name>
<dbReference type="PANTHER" id="PTHR46889">
    <property type="entry name" value="TRANSPOSASE INSF FOR INSERTION SEQUENCE IS3B-RELATED"/>
    <property type="match status" value="1"/>
</dbReference>
<protein>
    <recommendedName>
        <fullName evidence="1">Integrase catalytic domain-containing protein</fullName>
    </recommendedName>
</protein>
<dbReference type="InterPro" id="IPR048020">
    <property type="entry name" value="Transpos_IS3"/>
</dbReference>
<evidence type="ECO:0000313" key="3">
    <source>
        <dbReference type="Proteomes" id="UP000033035"/>
    </source>
</evidence>
<dbReference type="EMBL" id="AQHW01000029">
    <property type="protein sequence ID" value="KKB47357.1"/>
    <property type="molecule type" value="Genomic_DNA"/>
</dbReference>
<dbReference type="Pfam" id="PF00665">
    <property type="entry name" value="rve"/>
    <property type="match status" value="1"/>
</dbReference>
<dbReference type="HOGENOM" id="CLU_027402_4_2_10"/>
<dbReference type="PANTHER" id="PTHR46889:SF5">
    <property type="entry name" value="INTEGRASE PROTEIN"/>
    <property type="match status" value="1"/>
</dbReference>
<dbReference type="InterPro" id="IPR012337">
    <property type="entry name" value="RNaseH-like_sf"/>
</dbReference>
<dbReference type="Gene3D" id="3.30.420.10">
    <property type="entry name" value="Ribonuclease H-like superfamily/Ribonuclease H"/>
    <property type="match status" value="1"/>
</dbReference>
<comment type="caution">
    <text evidence="2">The sequence shown here is derived from an EMBL/GenBank/DDBJ whole genome shotgun (WGS) entry which is preliminary data.</text>
</comment>
<dbReference type="InterPro" id="IPR036397">
    <property type="entry name" value="RNaseH_sf"/>
</dbReference>
<evidence type="ECO:0000259" key="1">
    <source>
        <dbReference type="PROSITE" id="PS50994"/>
    </source>
</evidence>
<dbReference type="NCBIfam" id="NF033516">
    <property type="entry name" value="transpos_IS3"/>
    <property type="match status" value="1"/>
</dbReference>
<dbReference type="PROSITE" id="PS50994">
    <property type="entry name" value="INTEGRASE"/>
    <property type="match status" value="1"/>
</dbReference>
<dbReference type="InterPro" id="IPR001584">
    <property type="entry name" value="Integrase_cat-core"/>
</dbReference>
<dbReference type="PATRIC" id="fig|1203610.3.peg.5100"/>
<dbReference type="GO" id="GO:0015074">
    <property type="term" value="P:DNA integration"/>
    <property type="evidence" value="ECO:0007669"/>
    <property type="project" value="InterPro"/>
</dbReference>
<evidence type="ECO:0000313" key="2">
    <source>
        <dbReference type="EMBL" id="KKB47357.1"/>
    </source>
</evidence>
<reference evidence="2 3" key="1">
    <citation type="submission" date="2013-04" db="EMBL/GenBank/DDBJ databases">
        <title>The Genome Sequence of Parabacteroides gordonii DSM 23371.</title>
        <authorList>
            <consortium name="The Broad Institute Genomics Platform"/>
            <person name="Earl A."/>
            <person name="Ward D."/>
            <person name="Feldgarden M."/>
            <person name="Gevers D."/>
            <person name="Martens E."/>
            <person name="Sakamoto M."/>
            <person name="Benno Y."/>
            <person name="Suzuki N."/>
            <person name="Matsunaga N."/>
            <person name="Koshihara K."/>
            <person name="Seki M."/>
            <person name="Komiya H."/>
            <person name="Walker B."/>
            <person name="Young S."/>
            <person name="Zeng Q."/>
            <person name="Gargeya S."/>
            <person name="Fitzgerald M."/>
            <person name="Haas B."/>
            <person name="Abouelleil A."/>
            <person name="Allen A.W."/>
            <person name="Alvarado L."/>
            <person name="Arachchi H.M."/>
            <person name="Berlin A.M."/>
            <person name="Chapman S.B."/>
            <person name="Gainer-Dewar J."/>
            <person name="Goldberg J."/>
            <person name="Griggs A."/>
            <person name="Gujja S."/>
            <person name="Hansen M."/>
            <person name="Howarth C."/>
            <person name="Imamovic A."/>
            <person name="Ireland A."/>
            <person name="Larimer J."/>
            <person name="McCowan C."/>
            <person name="Murphy C."/>
            <person name="Pearson M."/>
            <person name="Poon T.W."/>
            <person name="Priest M."/>
            <person name="Roberts A."/>
            <person name="Saif S."/>
            <person name="Shea T."/>
            <person name="Sisk P."/>
            <person name="Sykes S."/>
            <person name="Wortman J."/>
            <person name="Nusbaum C."/>
            <person name="Birren B."/>
        </authorList>
    </citation>
    <scope>NUCLEOTIDE SEQUENCE [LARGE SCALE GENOMIC DNA]</scope>
    <source>
        <strain evidence="2 3">MS-1</strain>
    </source>
</reference>
<dbReference type="SUPFAM" id="SSF53098">
    <property type="entry name" value="Ribonuclease H-like"/>
    <property type="match status" value="1"/>
</dbReference>